<evidence type="ECO:0000256" key="8">
    <source>
        <dbReference type="ARBA" id="ARBA00022670"/>
    </source>
</evidence>
<evidence type="ECO:0000256" key="18">
    <source>
        <dbReference type="ARBA" id="ARBA00047881"/>
    </source>
</evidence>
<dbReference type="PANTHER" id="PTHR11963">
    <property type="entry name" value="LEUCINE AMINOPEPTIDASE-RELATED"/>
    <property type="match status" value="1"/>
</dbReference>
<evidence type="ECO:0000256" key="10">
    <source>
        <dbReference type="ARBA" id="ARBA00023511"/>
    </source>
</evidence>
<sequence length="533" mass="57557">MCTTRVGHRLSLFLLLNRSRSKVTFNFKSHTRLFSMSLIQSKGLVLGVYEPKEKDGQFILTPAAQTFNEATGGKLENILKIAGRKLKCGKSRILYGIDELYSSIAVANLGKQDVGYDPQEQLDQGKENVRTAVANAVLSLREVGETKVEIDPCGDAEAAAEGSLLSLHSFDELRQEDKRKPFVDVSIYTAGLSDIASVNAQWSRGEVLATAQNLARRLKESPANVMTPTNFCQEVKNSLEGISKVTVTIRDKAWAESQSMGSFLSVTRGSEEPPKFLEIDYLGGKADDPPVVFVGKGITFDSGGISIKPSADMDKMRADMGGAACVVSSVRAAALLGLPINIKCLTPLCENMPSGTATKPGDVVTAKNGKTIQVDNTDAEGRLILADALCYAETFQPRLILDIATLTGAVMIALGAGATAAYTKSDSLWETLHSAGKVTGDRMWRMPLFKHYTGQVTESALADVNNIGKTRYAGSCTAAAFLKEFVTTDNWVHLDMAGVMMNGDDVPYLGKGMSGRPTRTLIQFLENLSRQQS</sequence>
<dbReference type="EC" id="3.4.11.1" evidence="4"/>
<comment type="function">
    <text evidence="17">Cytosolic metallopeptidase that catalyzes the removal of unsubstituted N-terminal hydrophobic amino acids from various peptides. The presence of Zn(2+) ions is essential for the peptidase activity, and the association with other cofactors can modulate the substrate spectificity of the enzyme. For instance, in the presence of Mn(2+), it displays a specific Cys-Gly hydrolyzing activity of Cys-Gly-S-conjugates. Involved in the metabolism of glutathione and in the degradation of glutathione S-conjugates, which may play a role in the control of the cell redox status.</text>
</comment>
<dbReference type="GO" id="GO:0070006">
    <property type="term" value="F:metalloaminopeptidase activity"/>
    <property type="evidence" value="ECO:0007669"/>
    <property type="project" value="InterPro"/>
</dbReference>
<comment type="catalytic activity">
    <reaction evidence="18">
        <text>S-benzyl-L-cysteinylglycine + H2O = S-benzyl-L-cysteine + glycine</text>
        <dbReference type="Rhea" id="RHEA:62568"/>
        <dbReference type="ChEBI" id="CHEBI:15377"/>
        <dbReference type="ChEBI" id="CHEBI:57305"/>
        <dbReference type="ChEBI" id="CHEBI:145802"/>
        <dbReference type="ChEBI" id="CHEBI:145803"/>
    </reaction>
    <physiologicalReaction direction="left-to-right" evidence="18">
        <dbReference type="Rhea" id="RHEA:62569"/>
    </physiologicalReaction>
</comment>
<evidence type="ECO:0000256" key="16">
    <source>
        <dbReference type="ARBA" id="ARBA00033172"/>
    </source>
</evidence>
<dbReference type="Proteomes" id="UP001497497">
    <property type="component" value="Unassembled WGS sequence"/>
</dbReference>
<accession>A0AAV2GZ91</accession>
<name>A0AAV2GZ91_LYMST</name>
<gene>
    <name evidence="21" type="ORF">GSLYS_00000902001</name>
</gene>
<dbReference type="InterPro" id="IPR008283">
    <property type="entry name" value="Peptidase_M17_N"/>
</dbReference>
<evidence type="ECO:0000313" key="22">
    <source>
        <dbReference type="Proteomes" id="UP001497497"/>
    </source>
</evidence>
<evidence type="ECO:0000256" key="9">
    <source>
        <dbReference type="ARBA" id="ARBA00022801"/>
    </source>
</evidence>
<evidence type="ECO:0000256" key="14">
    <source>
        <dbReference type="ARBA" id="ARBA00030997"/>
    </source>
</evidence>
<dbReference type="AlphaFoldDB" id="A0AAV2GZ91"/>
<comment type="catalytic activity">
    <reaction evidence="1">
        <text>Release of an N-terminal amino acid, Xaa-|-Yaa-, in which Xaa is preferably Leu, but may be other amino acids including Pro although not Arg or Lys, and Yaa may be Pro. Amino acid amides and methyl esters are also readily hydrolyzed, but rates on arylamides are exceedingly low.</text>
        <dbReference type="EC" id="3.4.11.1"/>
    </reaction>
</comment>
<dbReference type="PANTHER" id="PTHR11963:SF23">
    <property type="entry name" value="CYTOSOL AMINOPEPTIDASE"/>
    <property type="match status" value="1"/>
</dbReference>
<dbReference type="InterPro" id="IPR000819">
    <property type="entry name" value="Peptidase_M17_C"/>
</dbReference>
<dbReference type="GO" id="GO:0005737">
    <property type="term" value="C:cytoplasm"/>
    <property type="evidence" value="ECO:0007669"/>
    <property type="project" value="InterPro"/>
</dbReference>
<feature type="domain" description="Cytosol aminopeptidase" evidence="20">
    <location>
        <begin position="376"/>
        <end position="383"/>
    </location>
</feature>
<keyword evidence="9" id="KW-0378">Hydrolase</keyword>
<comment type="catalytic activity">
    <reaction evidence="19">
        <text>L-cysteinylglycine + H2O = L-cysteine + glycine</text>
        <dbReference type="Rhea" id="RHEA:28783"/>
        <dbReference type="ChEBI" id="CHEBI:15377"/>
        <dbReference type="ChEBI" id="CHEBI:35235"/>
        <dbReference type="ChEBI" id="CHEBI:57305"/>
        <dbReference type="ChEBI" id="CHEBI:61694"/>
    </reaction>
    <physiologicalReaction direction="left-to-right" evidence="19">
        <dbReference type="Rhea" id="RHEA:28784"/>
    </physiologicalReaction>
</comment>
<dbReference type="InterPro" id="IPR043472">
    <property type="entry name" value="Macro_dom-like"/>
</dbReference>
<evidence type="ECO:0000256" key="6">
    <source>
        <dbReference type="ARBA" id="ARBA00014190"/>
    </source>
</evidence>
<comment type="catalytic activity">
    <reaction evidence="10">
        <text>an S-substituted L-cysteinylglycine + H2O = an S-substituted L-cysteine + glycine</text>
        <dbReference type="Rhea" id="RHEA:60444"/>
        <dbReference type="ChEBI" id="CHEBI:15377"/>
        <dbReference type="ChEBI" id="CHEBI:57305"/>
        <dbReference type="ChEBI" id="CHEBI:58717"/>
        <dbReference type="ChEBI" id="CHEBI:143103"/>
        <dbReference type="EC" id="3.4.13.23"/>
    </reaction>
    <physiologicalReaction direction="left-to-right" evidence="10">
        <dbReference type="Rhea" id="RHEA:60445"/>
    </physiologicalReaction>
</comment>
<dbReference type="SUPFAM" id="SSF52949">
    <property type="entry name" value="Macro domain-like"/>
    <property type="match status" value="1"/>
</dbReference>
<evidence type="ECO:0000256" key="13">
    <source>
        <dbReference type="ARBA" id="ARBA00030930"/>
    </source>
</evidence>
<evidence type="ECO:0000256" key="17">
    <source>
        <dbReference type="ARBA" id="ARBA00045966"/>
    </source>
</evidence>
<protein>
    <recommendedName>
        <fullName evidence="6">Cytosol aminopeptidase</fullName>
        <ecNumber evidence="4">3.4.11.1</ecNumber>
        <ecNumber evidence="5">3.4.11.5</ecNumber>
        <ecNumber evidence="11">3.4.13.23</ecNumber>
    </recommendedName>
    <alternativeName>
        <fullName evidence="14">Cysteinylglycine-S-conjugate dipeptidase</fullName>
    </alternativeName>
    <alternativeName>
        <fullName evidence="15">Leucine aminopeptidase 3</fullName>
    </alternativeName>
    <alternativeName>
        <fullName evidence="16">Leucyl aminopeptidase</fullName>
    </alternativeName>
    <alternativeName>
        <fullName evidence="13">Proline aminopeptidase</fullName>
    </alternativeName>
    <alternativeName>
        <fullName evidence="12">Prolyl aminopeptidase</fullName>
    </alternativeName>
</protein>
<evidence type="ECO:0000256" key="15">
    <source>
        <dbReference type="ARBA" id="ARBA00031564"/>
    </source>
</evidence>
<dbReference type="GO" id="GO:0006508">
    <property type="term" value="P:proteolysis"/>
    <property type="evidence" value="ECO:0007669"/>
    <property type="project" value="UniProtKB-KW"/>
</dbReference>
<evidence type="ECO:0000256" key="11">
    <source>
        <dbReference type="ARBA" id="ARBA00023625"/>
    </source>
</evidence>
<keyword evidence="8" id="KW-0645">Protease</keyword>
<dbReference type="Gene3D" id="3.40.630.10">
    <property type="entry name" value="Zn peptidases"/>
    <property type="match status" value="1"/>
</dbReference>
<reference evidence="21 22" key="1">
    <citation type="submission" date="2024-04" db="EMBL/GenBank/DDBJ databases">
        <authorList>
            <consortium name="Genoscope - CEA"/>
            <person name="William W."/>
        </authorList>
    </citation>
    <scope>NUCLEOTIDE SEQUENCE [LARGE SCALE GENOMIC DNA]</scope>
</reference>
<comment type="caution">
    <text evidence="21">The sequence shown here is derived from an EMBL/GenBank/DDBJ whole genome shotgun (WGS) entry which is preliminary data.</text>
</comment>
<dbReference type="SUPFAM" id="SSF53187">
    <property type="entry name" value="Zn-dependent exopeptidases"/>
    <property type="match status" value="1"/>
</dbReference>
<evidence type="ECO:0000256" key="5">
    <source>
        <dbReference type="ARBA" id="ARBA00012568"/>
    </source>
</evidence>
<dbReference type="CDD" id="cd00433">
    <property type="entry name" value="Peptidase_M17"/>
    <property type="match status" value="1"/>
</dbReference>
<comment type="similarity">
    <text evidence="3">Belongs to the peptidase M17 family.</text>
</comment>
<dbReference type="EC" id="3.4.13.23" evidence="11"/>
<dbReference type="InterPro" id="IPR011356">
    <property type="entry name" value="Leucine_aapep/pepB"/>
</dbReference>
<dbReference type="EMBL" id="CAXITT010000008">
    <property type="protein sequence ID" value="CAL1526725.1"/>
    <property type="molecule type" value="Genomic_DNA"/>
</dbReference>
<dbReference type="EC" id="3.4.11.5" evidence="5"/>
<evidence type="ECO:0000256" key="3">
    <source>
        <dbReference type="ARBA" id="ARBA00009528"/>
    </source>
</evidence>
<evidence type="ECO:0000256" key="1">
    <source>
        <dbReference type="ARBA" id="ARBA00000135"/>
    </source>
</evidence>
<dbReference type="Pfam" id="PF02789">
    <property type="entry name" value="Peptidase_M17_N"/>
    <property type="match status" value="1"/>
</dbReference>
<dbReference type="GO" id="GO:0030145">
    <property type="term" value="F:manganese ion binding"/>
    <property type="evidence" value="ECO:0007669"/>
    <property type="project" value="InterPro"/>
</dbReference>
<organism evidence="21 22">
    <name type="scientific">Lymnaea stagnalis</name>
    <name type="common">Great pond snail</name>
    <name type="synonym">Helix stagnalis</name>
    <dbReference type="NCBI Taxonomy" id="6523"/>
    <lineage>
        <taxon>Eukaryota</taxon>
        <taxon>Metazoa</taxon>
        <taxon>Spiralia</taxon>
        <taxon>Lophotrochozoa</taxon>
        <taxon>Mollusca</taxon>
        <taxon>Gastropoda</taxon>
        <taxon>Heterobranchia</taxon>
        <taxon>Euthyneura</taxon>
        <taxon>Panpulmonata</taxon>
        <taxon>Hygrophila</taxon>
        <taxon>Lymnaeoidea</taxon>
        <taxon>Lymnaeidae</taxon>
        <taxon>Lymnaea</taxon>
    </lineage>
</organism>
<evidence type="ECO:0000259" key="20">
    <source>
        <dbReference type="PROSITE" id="PS00631"/>
    </source>
</evidence>
<keyword evidence="22" id="KW-1185">Reference proteome</keyword>
<dbReference type="InterPro" id="IPR023042">
    <property type="entry name" value="Peptidase_M17_leu_NH2_pept"/>
</dbReference>
<dbReference type="PROSITE" id="PS00631">
    <property type="entry name" value="CYTOSOL_AP"/>
    <property type="match status" value="1"/>
</dbReference>
<evidence type="ECO:0000256" key="12">
    <source>
        <dbReference type="ARBA" id="ARBA00029605"/>
    </source>
</evidence>
<dbReference type="PRINTS" id="PR00481">
    <property type="entry name" value="LAMNOPPTDASE"/>
</dbReference>
<evidence type="ECO:0000256" key="2">
    <source>
        <dbReference type="ARBA" id="ARBA00001585"/>
    </source>
</evidence>
<dbReference type="Pfam" id="PF00883">
    <property type="entry name" value="Peptidase_M17"/>
    <property type="match status" value="1"/>
</dbReference>
<evidence type="ECO:0000313" key="21">
    <source>
        <dbReference type="EMBL" id="CAL1526725.1"/>
    </source>
</evidence>
<comment type="catalytic activity">
    <reaction evidence="2">
        <text>Release of N-terminal proline from a peptide.</text>
        <dbReference type="EC" id="3.4.11.5"/>
    </reaction>
</comment>
<keyword evidence="7" id="KW-0031">Aminopeptidase</keyword>
<dbReference type="Gene3D" id="3.40.220.10">
    <property type="entry name" value="Leucine Aminopeptidase, subunit E, domain 1"/>
    <property type="match status" value="1"/>
</dbReference>
<evidence type="ECO:0000256" key="19">
    <source>
        <dbReference type="ARBA" id="ARBA00049107"/>
    </source>
</evidence>
<evidence type="ECO:0000256" key="7">
    <source>
        <dbReference type="ARBA" id="ARBA00022438"/>
    </source>
</evidence>
<dbReference type="HAMAP" id="MF_00181">
    <property type="entry name" value="Cytosol_peptidase_M17"/>
    <property type="match status" value="1"/>
</dbReference>
<evidence type="ECO:0000256" key="4">
    <source>
        <dbReference type="ARBA" id="ARBA00012565"/>
    </source>
</evidence>
<proteinExistence type="inferred from homology"/>